<feature type="compositionally biased region" description="Basic residues" evidence="1">
    <location>
        <begin position="181"/>
        <end position="202"/>
    </location>
</feature>
<proteinExistence type="predicted"/>
<reference evidence="2" key="1">
    <citation type="journal article" date="2019" name="bioRxiv">
        <title>The Genome of the Zebra Mussel, Dreissena polymorpha: A Resource for Invasive Species Research.</title>
        <authorList>
            <person name="McCartney M.A."/>
            <person name="Auch B."/>
            <person name="Kono T."/>
            <person name="Mallez S."/>
            <person name="Zhang Y."/>
            <person name="Obille A."/>
            <person name="Becker A."/>
            <person name="Abrahante J.E."/>
            <person name="Garbe J."/>
            <person name="Badalamenti J.P."/>
            <person name="Herman A."/>
            <person name="Mangelson H."/>
            <person name="Liachko I."/>
            <person name="Sullivan S."/>
            <person name="Sone E.D."/>
            <person name="Koren S."/>
            <person name="Silverstein K.A.T."/>
            <person name="Beckman K.B."/>
            <person name="Gohl D.M."/>
        </authorList>
    </citation>
    <scope>NUCLEOTIDE SEQUENCE</scope>
    <source>
        <strain evidence="2">Duluth1</strain>
        <tissue evidence="2">Whole animal</tissue>
    </source>
</reference>
<name>A0A9D4DG63_DREPO</name>
<feature type="region of interest" description="Disordered" evidence="1">
    <location>
        <begin position="181"/>
        <end position="209"/>
    </location>
</feature>
<organism evidence="2 3">
    <name type="scientific">Dreissena polymorpha</name>
    <name type="common">Zebra mussel</name>
    <name type="synonym">Mytilus polymorpha</name>
    <dbReference type="NCBI Taxonomy" id="45954"/>
    <lineage>
        <taxon>Eukaryota</taxon>
        <taxon>Metazoa</taxon>
        <taxon>Spiralia</taxon>
        <taxon>Lophotrochozoa</taxon>
        <taxon>Mollusca</taxon>
        <taxon>Bivalvia</taxon>
        <taxon>Autobranchia</taxon>
        <taxon>Heteroconchia</taxon>
        <taxon>Euheterodonta</taxon>
        <taxon>Imparidentia</taxon>
        <taxon>Neoheterodontei</taxon>
        <taxon>Myida</taxon>
        <taxon>Dreissenoidea</taxon>
        <taxon>Dreissenidae</taxon>
        <taxon>Dreissena</taxon>
    </lineage>
</organism>
<evidence type="ECO:0000313" key="2">
    <source>
        <dbReference type="EMBL" id="KAH3748243.1"/>
    </source>
</evidence>
<protein>
    <submittedName>
        <fullName evidence="2">Uncharacterized protein</fullName>
    </submittedName>
</protein>
<sequence>MSPVRSGHRSCHRSGHHSGPVTGHVTGPVRSLITIPVRSPVMSPVRSCHQSGLVTGLVTGPVRSLITGPVRSPVMSPVRSCQVRSPVRSLITGLVTGQQSSVRPATDNTSHRSRRRTRSSSLNYSPIRRRIHRLHQGLDIGHTLPRRAVLIVAALVSDHVVTHGDVILEDLGLIAADPHLGRSRSRHRRKRGRRQPSRRHQRTSLSTTG</sequence>
<evidence type="ECO:0000313" key="3">
    <source>
        <dbReference type="Proteomes" id="UP000828390"/>
    </source>
</evidence>
<reference evidence="2" key="2">
    <citation type="submission" date="2020-11" db="EMBL/GenBank/DDBJ databases">
        <authorList>
            <person name="McCartney M.A."/>
            <person name="Auch B."/>
            <person name="Kono T."/>
            <person name="Mallez S."/>
            <person name="Becker A."/>
            <person name="Gohl D.M."/>
            <person name="Silverstein K.A.T."/>
            <person name="Koren S."/>
            <person name="Bechman K.B."/>
            <person name="Herman A."/>
            <person name="Abrahante J.E."/>
            <person name="Garbe J."/>
        </authorList>
    </citation>
    <scope>NUCLEOTIDE SEQUENCE</scope>
    <source>
        <strain evidence="2">Duluth1</strain>
        <tissue evidence="2">Whole animal</tissue>
    </source>
</reference>
<accession>A0A9D4DG63</accession>
<feature type="region of interest" description="Disordered" evidence="1">
    <location>
        <begin position="1"/>
        <end position="27"/>
    </location>
</feature>
<gene>
    <name evidence="2" type="ORF">DPMN_182681</name>
</gene>
<evidence type="ECO:0000256" key="1">
    <source>
        <dbReference type="SAM" id="MobiDB-lite"/>
    </source>
</evidence>
<dbReference type="AlphaFoldDB" id="A0A9D4DG63"/>
<keyword evidence="3" id="KW-1185">Reference proteome</keyword>
<comment type="caution">
    <text evidence="2">The sequence shown here is derived from an EMBL/GenBank/DDBJ whole genome shotgun (WGS) entry which is preliminary data.</text>
</comment>
<dbReference type="EMBL" id="JAIWYP010000010">
    <property type="protein sequence ID" value="KAH3748243.1"/>
    <property type="molecule type" value="Genomic_DNA"/>
</dbReference>
<feature type="compositionally biased region" description="Basic residues" evidence="1">
    <location>
        <begin position="1"/>
        <end position="16"/>
    </location>
</feature>
<feature type="compositionally biased region" description="Polar residues" evidence="1">
    <location>
        <begin position="95"/>
        <end position="108"/>
    </location>
</feature>
<dbReference type="Proteomes" id="UP000828390">
    <property type="component" value="Unassembled WGS sequence"/>
</dbReference>
<feature type="region of interest" description="Disordered" evidence="1">
    <location>
        <begin position="94"/>
        <end position="125"/>
    </location>
</feature>